<sequence length="406" mass="44957">MPLSVSDRRTAVRQFVADRHGRPEDKRLDGVRSRSTPSKAPEILRGEEVAERRQAALARVRQRRAERALETKLTSAPASAQTCCSRGAESFASSEEPQLLQPAQLTADVEACSSRPSRSERQSADRLDRSDRSEPIDLSWAALNHNVGVPLKCPEPKVPKTLIEGWVPPPRPAMPEMPGALRVREYGEQGIISGPLDALDPPISRKEAFDETMAMLRYPLDPISEGLLKELVLKDLDENTFLLKVILDGKKLDSVGYGKGDGTDRVRYWKKVTVNPAAMSISVVDYVNDGEMGAWITDAKEEVVSTCSVNFLEDPVQIEFCLDKDGERLASPEHRDGMYPWTDAIVANIMSFKNAKVKVRPDAPSIKEKGLKSLVSEPMDEHVSYESFFAQLVTSSREALSSVRAS</sequence>
<evidence type="ECO:0000313" key="2">
    <source>
        <dbReference type="EMBL" id="CAK9104688.1"/>
    </source>
</evidence>
<evidence type="ECO:0000313" key="3">
    <source>
        <dbReference type="Proteomes" id="UP001642464"/>
    </source>
</evidence>
<comment type="caution">
    <text evidence="2">The sequence shown here is derived from an EMBL/GenBank/DDBJ whole genome shotgun (WGS) entry which is preliminary data.</text>
</comment>
<feature type="region of interest" description="Disordered" evidence="1">
    <location>
        <begin position="1"/>
        <end position="43"/>
    </location>
</feature>
<feature type="region of interest" description="Disordered" evidence="1">
    <location>
        <begin position="110"/>
        <end position="132"/>
    </location>
</feature>
<gene>
    <name evidence="2" type="ORF">SCF082_LOCUS48832</name>
</gene>
<proteinExistence type="predicted"/>
<feature type="compositionally biased region" description="Basic and acidic residues" evidence="1">
    <location>
        <begin position="1"/>
        <end position="32"/>
    </location>
</feature>
<accession>A0ABP0RVP2</accession>
<name>A0ABP0RVP2_9DINO</name>
<protein>
    <submittedName>
        <fullName evidence="2">Cold shock protein ScoF</fullName>
    </submittedName>
</protein>
<dbReference type="EMBL" id="CAXAMM010042406">
    <property type="protein sequence ID" value="CAK9104688.1"/>
    <property type="molecule type" value="Genomic_DNA"/>
</dbReference>
<dbReference type="Proteomes" id="UP001642464">
    <property type="component" value="Unassembled WGS sequence"/>
</dbReference>
<evidence type="ECO:0000256" key="1">
    <source>
        <dbReference type="SAM" id="MobiDB-lite"/>
    </source>
</evidence>
<reference evidence="2 3" key="1">
    <citation type="submission" date="2024-02" db="EMBL/GenBank/DDBJ databases">
        <authorList>
            <person name="Chen Y."/>
            <person name="Shah S."/>
            <person name="Dougan E. K."/>
            <person name="Thang M."/>
            <person name="Chan C."/>
        </authorList>
    </citation>
    <scope>NUCLEOTIDE SEQUENCE [LARGE SCALE GENOMIC DNA]</scope>
</reference>
<organism evidence="2 3">
    <name type="scientific">Durusdinium trenchii</name>
    <dbReference type="NCBI Taxonomy" id="1381693"/>
    <lineage>
        <taxon>Eukaryota</taxon>
        <taxon>Sar</taxon>
        <taxon>Alveolata</taxon>
        <taxon>Dinophyceae</taxon>
        <taxon>Suessiales</taxon>
        <taxon>Symbiodiniaceae</taxon>
        <taxon>Durusdinium</taxon>
    </lineage>
</organism>
<keyword evidence="3" id="KW-1185">Reference proteome</keyword>
<feature type="compositionally biased region" description="Basic and acidic residues" evidence="1">
    <location>
        <begin position="117"/>
        <end position="132"/>
    </location>
</feature>